<gene>
    <name evidence="3" type="ORF">MYCFIDRAFT_179337</name>
</gene>
<accession>M3A0D0</accession>
<protein>
    <submittedName>
        <fullName evidence="3">Uncharacterized protein</fullName>
    </submittedName>
</protein>
<organism evidence="3 4">
    <name type="scientific">Pseudocercospora fijiensis (strain CIRAD86)</name>
    <name type="common">Black leaf streak disease fungus</name>
    <name type="synonym">Mycosphaerella fijiensis</name>
    <dbReference type="NCBI Taxonomy" id="383855"/>
    <lineage>
        <taxon>Eukaryota</taxon>
        <taxon>Fungi</taxon>
        <taxon>Dikarya</taxon>
        <taxon>Ascomycota</taxon>
        <taxon>Pezizomycotina</taxon>
        <taxon>Dothideomycetes</taxon>
        <taxon>Dothideomycetidae</taxon>
        <taxon>Mycosphaerellales</taxon>
        <taxon>Mycosphaerellaceae</taxon>
        <taxon>Pseudocercospora</taxon>
    </lineage>
</organism>
<dbReference type="KEGG" id="pfj:MYCFIDRAFT_179337"/>
<dbReference type="RefSeq" id="XP_007931617.1">
    <property type="nucleotide sequence ID" value="XM_007933426.1"/>
</dbReference>
<name>M3A0D0_PSEFD</name>
<evidence type="ECO:0000313" key="3">
    <source>
        <dbReference type="EMBL" id="EME77861.1"/>
    </source>
</evidence>
<feature type="compositionally biased region" description="Low complexity" evidence="2">
    <location>
        <begin position="1538"/>
        <end position="1560"/>
    </location>
</feature>
<reference evidence="3 4" key="1">
    <citation type="journal article" date="2012" name="PLoS Pathog.">
        <title>Diverse lifestyles and strategies of plant pathogenesis encoded in the genomes of eighteen Dothideomycetes fungi.</title>
        <authorList>
            <person name="Ohm R.A."/>
            <person name="Feau N."/>
            <person name="Henrissat B."/>
            <person name="Schoch C.L."/>
            <person name="Horwitz B.A."/>
            <person name="Barry K.W."/>
            <person name="Condon B.J."/>
            <person name="Copeland A.C."/>
            <person name="Dhillon B."/>
            <person name="Glaser F."/>
            <person name="Hesse C.N."/>
            <person name="Kosti I."/>
            <person name="LaButti K."/>
            <person name="Lindquist E.A."/>
            <person name="Lucas S."/>
            <person name="Salamov A.A."/>
            <person name="Bradshaw R.E."/>
            <person name="Ciuffetti L."/>
            <person name="Hamelin R.C."/>
            <person name="Kema G.H.J."/>
            <person name="Lawrence C."/>
            <person name="Scott J.A."/>
            <person name="Spatafora J.W."/>
            <person name="Turgeon B.G."/>
            <person name="de Wit P.J.G.M."/>
            <person name="Zhong S."/>
            <person name="Goodwin S.B."/>
            <person name="Grigoriev I.V."/>
        </authorList>
    </citation>
    <scope>NUCLEOTIDE SEQUENCE [LARGE SCALE GENOMIC DNA]</scope>
    <source>
        <strain evidence="3 4">CIRAD86</strain>
    </source>
</reference>
<feature type="region of interest" description="Disordered" evidence="2">
    <location>
        <begin position="1474"/>
        <end position="1504"/>
    </location>
</feature>
<evidence type="ECO:0000256" key="1">
    <source>
        <dbReference type="SAM" id="Coils"/>
    </source>
</evidence>
<dbReference type="STRING" id="383855.M3A0D0"/>
<feature type="compositionally biased region" description="Pro residues" evidence="2">
    <location>
        <begin position="1021"/>
        <end position="1032"/>
    </location>
</feature>
<dbReference type="Proteomes" id="UP000016932">
    <property type="component" value="Unassembled WGS sequence"/>
</dbReference>
<feature type="region of interest" description="Disordered" evidence="2">
    <location>
        <begin position="1528"/>
        <end position="1589"/>
    </location>
</feature>
<dbReference type="EMBL" id="KB446564">
    <property type="protein sequence ID" value="EME77861.1"/>
    <property type="molecule type" value="Genomic_DNA"/>
</dbReference>
<dbReference type="HOGENOM" id="CLU_233062_0_0_1"/>
<feature type="region of interest" description="Disordered" evidence="2">
    <location>
        <begin position="1983"/>
        <end position="2012"/>
    </location>
</feature>
<feature type="compositionally biased region" description="Basic and acidic residues" evidence="2">
    <location>
        <begin position="1483"/>
        <end position="1504"/>
    </location>
</feature>
<keyword evidence="1" id="KW-0175">Coiled coil</keyword>
<feature type="region of interest" description="Disordered" evidence="2">
    <location>
        <begin position="1425"/>
        <end position="1444"/>
    </location>
</feature>
<feature type="coiled-coil region" evidence="1">
    <location>
        <begin position="1158"/>
        <end position="1217"/>
    </location>
</feature>
<sequence>MTASGAGIQPGGAELGALFGFGGYGAHVFDPARDLKWRPPGREKVKKEEHWMFPKMAKRKNVFEHISDVPKPSVNPVDESKKSFESLLGSKQHMKVIEQDGLHSILEFLQSSKDEPKAHNIKRLSKWLVSKSLKNVTIRPLTEVVLEKIRLGTMDEKELPDVLAAILMSGSHESPALRVLDALSREALQATCARTTQILFKYTFAGLVRVKQLPEQIEMWLCDLRKCRHLQVYHSEDPIWESVYEVLASRTSSPAAAASHLYHLKRLELCLVLLRFWAPYFASTAQERTMQFTTLGSQKRLTFVRPKTASSDLIAAFNERRPTTRRGRLSSKSPFVSMLSVLQDHGIPHAEFAHNLFTILTAKAERGNHGALVVYLTFRKLQQHPTLGVPAGLANRLIRHFLKCDSARSTAFAHKIFLQIPSLPLSTCYSLPLQLARRCNIPSSTIWDILGRQTADDVVWKREDRICNEKNRLSQPHIDLVHLVAHEYAKSSHLRPRVAFRRVWECYRFLQDRGAPLAPLLTRAMVISGVLRPLKGFKRPSTTQFQYILSLVRRIEGEEVAMKLDRAVWTLWQSRTLPRIRLRRQLRADIHSALPSIDAHDQKASAMYRLKRWSMARRERYWTLRSSKSEDACGQDQVQFTPVQSMAELASSTVSATMPANPKTRISRARESFIGETEALTDDSGPTSGADSILLGDGTNSWTVKQSIMPQQHDQSSSSSASITVARIGLGYTTADVSSSDAAPVRAAERFNRAIKKKVKSDDHPPCDCDAQTSTIANFKLVEGLPPVSSEPQERSSTSSQDAIDAHAHAEATLLATTSDEPTLFRKFHRTYDDNGARELVVTQPIRQGVPPNNRRHSALKNSAIPVAAPIPRKELIRMAKAADGVVVSPTGRVFVLWREDNGAESLMHYQSARKRAYAEKARAEAQNRDLSEHQQQLLVLVDRGREKMDRVMQSQAEEARANTGMASGEGEFAWNHFKLWSAEREAKESDKKRPSRESGRKALIKRRPLVMSLPCRSDAPSPPSPVRPPPECKSAPTSSATMADIQQWRRRIQPTRSRTPYTPHEPDESDDYFSPTTPKRKLKPKLSSYFGHNQKSSLQGAFGPIGAELPSWPLEQLYPDPKAEQMIDSVMSRVMADPYAPLDVQHNSSLMAIFEEYLSLRDEKVQLQRQLEAELDSAQDLIAKFNAAEHDWIEERNDYREEVKRLEVLLAKNSKRGVAEVTLARQDSKLRTRSSRVGSQKETVFEFLEKTKCFEDAAWSGQRADAKIAMMKAPILQSPSDKDKRMSLRLAPKKSTTNIHADLPFGTPPVDTRFSLTNASELEKQARRQGRKRAVTSSTISTSDDTFSTFSCEGVSLPDETITFGPPRSANADDFSSIEQIAYAVARRRNVDPSNVLPQLLDMFDANGEAGRRNASMPVNFDLASPKPAGSAKWPERSSSKQKTVMSKASGFFHRLKPQLTVDTLAASFPAPTRRFSFEPGDDSRAVQDDTDASRRQHDLPQAVKDRILKKSVSLAALNEQAAKTAALDRSVSPTMQQPLSPVAQSPPASAPGSASLPPTDGRPPSRIPTPVFNSKARPRQEREDSASSLLTAIKVADGSNRSNSITSSTCNSPPGSIADPARASYPASAGGFPPAVWRTSSSKNLLEHTNILRTGSRNATPARSASAANEVSFESKVHGQQTSVRNQPGCSQLSEILLASKQAGEVHLYAPACRRRWHDLPAERCQSTLSTTKGAPVMVLANVRFVMGSSLVESVGSSLCHSAAERKAAVGLPPLCIRQHGPGCPALSHCSQANRDTPHSQDVHEALQEVPTSHVVSNGGNSLIGSSHNSADADGVRERAVLAARQPSVFIDMGVVGMGRDHTFQARFKCFDTGTDNGTWRVTSTASQAHYSCTGSFAQRLADGFDRHSLAVGMKELFQTVGSSSGWDRVFARQLNRRNANSGLERPVGSDDAHGVAGASLMDIVGQAMVRQSVHRLPVRRLTARPRQLGVRSSAQNQTGRKRNKPPRHIVAQGSARACGGDHYHEIQRMNASDSAIQYLLSLRISDAYRLEE</sequence>
<evidence type="ECO:0000313" key="4">
    <source>
        <dbReference type="Proteomes" id="UP000016932"/>
    </source>
</evidence>
<dbReference type="GeneID" id="19334105"/>
<dbReference type="OrthoDB" id="5430717at2759"/>
<feature type="compositionally biased region" description="Basic and acidic residues" evidence="2">
    <location>
        <begin position="985"/>
        <end position="1001"/>
    </location>
</feature>
<proteinExistence type="predicted"/>
<dbReference type="eggNOG" id="ENOG502SWQJ">
    <property type="taxonomic scope" value="Eukaryota"/>
</dbReference>
<keyword evidence="4" id="KW-1185">Reference proteome</keyword>
<feature type="region of interest" description="Disordered" evidence="2">
    <location>
        <begin position="985"/>
        <end position="1079"/>
    </location>
</feature>
<dbReference type="VEuPathDB" id="FungiDB:MYCFIDRAFT_179337"/>
<evidence type="ECO:0000256" key="2">
    <source>
        <dbReference type="SAM" id="MobiDB-lite"/>
    </source>
</evidence>